<sequence length="132" mass="14722">MQQRGSDHVNVHQDDVMKHDLQGMLRGDHPNRAEEWREAEPGADDDPPLADGPVPPRGAPTTEEAERESFRFELARHLRRTVFPADRDTLLDTLAAEHAPDGLAEPVRDLPAGHRYANVQEVVDALGRKPKA</sequence>
<evidence type="ECO:0000256" key="1">
    <source>
        <dbReference type="SAM" id="MobiDB-lite"/>
    </source>
</evidence>
<name>A0A1W7D260_9ACTN</name>
<dbReference type="OrthoDB" id="5519961at2"/>
<evidence type="ECO:0000313" key="3">
    <source>
        <dbReference type="Proteomes" id="UP000194218"/>
    </source>
</evidence>
<evidence type="ECO:0000313" key="2">
    <source>
        <dbReference type="EMBL" id="ARQ71168.1"/>
    </source>
</evidence>
<dbReference type="AlphaFoldDB" id="A0A1W7D260"/>
<keyword evidence="3" id="KW-1185">Reference proteome</keyword>
<dbReference type="Pfam" id="PF11387">
    <property type="entry name" value="DUF2795"/>
    <property type="match status" value="1"/>
</dbReference>
<dbReference type="KEGG" id="smao:CAG99_22190"/>
<feature type="region of interest" description="Disordered" evidence="1">
    <location>
        <begin position="1"/>
        <end position="68"/>
    </location>
</feature>
<dbReference type="InterPro" id="IPR021527">
    <property type="entry name" value="DUF2795"/>
</dbReference>
<dbReference type="RefSeq" id="WP_086161009.1">
    <property type="nucleotide sequence ID" value="NZ_CP021121.1"/>
</dbReference>
<gene>
    <name evidence="2" type="ORF">CAG99_22190</name>
</gene>
<dbReference type="EMBL" id="CP021121">
    <property type="protein sequence ID" value="ARQ71168.1"/>
    <property type="molecule type" value="Genomic_DNA"/>
</dbReference>
<protein>
    <submittedName>
        <fullName evidence="2">DUF2795 domain-containing protein</fullName>
    </submittedName>
</protein>
<accession>A0A1W7D260</accession>
<organism evidence="2 3">
    <name type="scientific">Streptomyces marincola</name>
    <dbReference type="NCBI Taxonomy" id="2878388"/>
    <lineage>
        <taxon>Bacteria</taxon>
        <taxon>Bacillati</taxon>
        <taxon>Actinomycetota</taxon>
        <taxon>Actinomycetes</taxon>
        <taxon>Kitasatosporales</taxon>
        <taxon>Streptomycetaceae</taxon>
        <taxon>Streptomyces</taxon>
    </lineage>
</organism>
<proteinExistence type="predicted"/>
<feature type="compositionally biased region" description="Basic and acidic residues" evidence="1">
    <location>
        <begin position="1"/>
        <end position="40"/>
    </location>
</feature>
<dbReference type="Proteomes" id="UP000194218">
    <property type="component" value="Chromosome"/>
</dbReference>
<reference evidence="2 3" key="1">
    <citation type="submission" date="2017-05" db="EMBL/GenBank/DDBJ databases">
        <title>Complete genome sequence of Streptomyces sp. SCSIO 03032 revealed the diverse biosynthetic pathways for its bioactive secondary metabolites.</title>
        <authorList>
            <person name="Ma L."/>
            <person name="Zhu Y."/>
            <person name="Zhang W."/>
            <person name="Zhang G."/>
            <person name="Tian X."/>
            <person name="Zhang S."/>
            <person name="Zhang C."/>
        </authorList>
    </citation>
    <scope>NUCLEOTIDE SEQUENCE [LARGE SCALE GENOMIC DNA]</scope>
    <source>
        <strain evidence="2 3">SCSIO 03032</strain>
    </source>
</reference>